<sequence length="104" mass="12430">MKINICYIYENEMWGENRHRSCGTGRLPGQRMAIENSVRNKSQTYSSTSSDIHQYDVKQGCRPHFIGKVFHIARREDINPFYTIQEKIYPKSNNMIYITFYYHL</sequence>
<evidence type="ECO:0000313" key="1">
    <source>
        <dbReference type="EMBL" id="SVA90305.1"/>
    </source>
</evidence>
<accession>A0A381ZM30</accession>
<dbReference type="EMBL" id="UINC01021857">
    <property type="protein sequence ID" value="SVA90305.1"/>
    <property type="molecule type" value="Genomic_DNA"/>
</dbReference>
<gene>
    <name evidence="1" type="ORF">METZ01_LOCUS143159</name>
</gene>
<reference evidence="1" key="1">
    <citation type="submission" date="2018-05" db="EMBL/GenBank/DDBJ databases">
        <authorList>
            <person name="Lanie J.A."/>
            <person name="Ng W.-L."/>
            <person name="Kazmierczak K.M."/>
            <person name="Andrzejewski T.M."/>
            <person name="Davidsen T.M."/>
            <person name="Wayne K.J."/>
            <person name="Tettelin H."/>
            <person name="Glass J.I."/>
            <person name="Rusch D."/>
            <person name="Podicherti R."/>
            <person name="Tsui H.-C.T."/>
            <person name="Winkler M.E."/>
        </authorList>
    </citation>
    <scope>NUCLEOTIDE SEQUENCE</scope>
</reference>
<name>A0A381ZM30_9ZZZZ</name>
<dbReference type="AlphaFoldDB" id="A0A381ZM30"/>
<proteinExistence type="predicted"/>
<organism evidence="1">
    <name type="scientific">marine metagenome</name>
    <dbReference type="NCBI Taxonomy" id="408172"/>
    <lineage>
        <taxon>unclassified sequences</taxon>
        <taxon>metagenomes</taxon>
        <taxon>ecological metagenomes</taxon>
    </lineage>
</organism>
<protein>
    <submittedName>
        <fullName evidence="1">Uncharacterized protein</fullName>
    </submittedName>
</protein>